<evidence type="ECO:0000313" key="3">
    <source>
        <dbReference type="EMBL" id="MET6998204.1"/>
    </source>
</evidence>
<dbReference type="Proteomes" id="UP001549749">
    <property type="component" value="Unassembled WGS sequence"/>
</dbReference>
<dbReference type="EMBL" id="JBEXAC010000001">
    <property type="protein sequence ID" value="MET6998204.1"/>
    <property type="molecule type" value="Genomic_DNA"/>
</dbReference>
<proteinExistence type="predicted"/>
<evidence type="ECO:0000256" key="1">
    <source>
        <dbReference type="SAM" id="MobiDB-lite"/>
    </source>
</evidence>
<keyword evidence="4" id="KW-1185">Reference proteome</keyword>
<accession>A0ABV2T5B1</accession>
<gene>
    <name evidence="3" type="ORF">ABR189_12530</name>
</gene>
<feature type="domain" description="Glutamine amidotransferase" evidence="2">
    <location>
        <begin position="28"/>
        <end position="226"/>
    </location>
</feature>
<dbReference type="InterPro" id="IPR017926">
    <property type="entry name" value="GATASE"/>
</dbReference>
<sequence length="306" mass="35035">MQPIKNNWKVAVLDMYEGAPNEGMRCIRELLNDYAATHGLNLQFHEYEVRLQQQVPDLSYDIYISTGGPGSPVASEGSAWEAAYFSLIEELLAWNRTNRVKKPAIFICHSFQLMCRYFKLGNVCRRKSPAFGVFPVHKTVAGMHEPVFNALPDPFYIVDSRNWQVIELNKSNMQAMGAQLLAIEKERPHVPLERATMAIRFNEHFIGTQFHPEADASGMHKYLLQEEKRKQVTASYGEEKYESMLEQLMDPDKIRLTHDRFVTTFLDQAIFGLVTASHAVAAGFEQPEGFDPQEGYEDNDNEQSFF</sequence>
<evidence type="ECO:0000313" key="4">
    <source>
        <dbReference type="Proteomes" id="UP001549749"/>
    </source>
</evidence>
<dbReference type="SUPFAM" id="SSF52317">
    <property type="entry name" value="Class I glutamine amidotransferase-like"/>
    <property type="match status" value="1"/>
</dbReference>
<dbReference type="Gene3D" id="3.40.50.880">
    <property type="match status" value="1"/>
</dbReference>
<dbReference type="InterPro" id="IPR029062">
    <property type="entry name" value="Class_I_gatase-like"/>
</dbReference>
<feature type="compositionally biased region" description="Acidic residues" evidence="1">
    <location>
        <begin position="294"/>
        <end position="306"/>
    </location>
</feature>
<organism evidence="3 4">
    <name type="scientific">Chitinophaga defluvii</name>
    <dbReference type="NCBI Taxonomy" id="3163343"/>
    <lineage>
        <taxon>Bacteria</taxon>
        <taxon>Pseudomonadati</taxon>
        <taxon>Bacteroidota</taxon>
        <taxon>Chitinophagia</taxon>
        <taxon>Chitinophagales</taxon>
        <taxon>Chitinophagaceae</taxon>
        <taxon>Chitinophaga</taxon>
    </lineage>
</organism>
<name>A0ABV2T5B1_9BACT</name>
<protein>
    <submittedName>
        <fullName evidence="3">GMP synthase</fullName>
    </submittedName>
</protein>
<feature type="region of interest" description="Disordered" evidence="1">
    <location>
        <begin position="286"/>
        <end position="306"/>
    </location>
</feature>
<evidence type="ECO:0000259" key="2">
    <source>
        <dbReference type="Pfam" id="PF00117"/>
    </source>
</evidence>
<dbReference type="Pfam" id="PF00117">
    <property type="entry name" value="GATase"/>
    <property type="match status" value="1"/>
</dbReference>
<reference evidence="3 4" key="1">
    <citation type="submission" date="2024-06" db="EMBL/GenBank/DDBJ databases">
        <title>Chitinophaga defluvii sp. nov., isolated from municipal sewage.</title>
        <authorList>
            <person name="Zhang L."/>
        </authorList>
    </citation>
    <scope>NUCLEOTIDE SEQUENCE [LARGE SCALE GENOMIC DNA]</scope>
    <source>
        <strain evidence="3 4">H8</strain>
    </source>
</reference>
<comment type="caution">
    <text evidence="3">The sequence shown here is derived from an EMBL/GenBank/DDBJ whole genome shotgun (WGS) entry which is preliminary data.</text>
</comment>
<dbReference type="PROSITE" id="PS51273">
    <property type="entry name" value="GATASE_TYPE_1"/>
    <property type="match status" value="1"/>
</dbReference>
<dbReference type="RefSeq" id="WP_354660840.1">
    <property type="nucleotide sequence ID" value="NZ_JBEXAC010000001.1"/>
</dbReference>